<comment type="caution">
    <text evidence="1">The sequence shown here is derived from an EMBL/GenBank/DDBJ whole genome shotgun (WGS) entry which is preliminary data.</text>
</comment>
<protein>
    <submittedName>
        <fullName evidence="1">Uncharacterized protein</fullName>
    </submittedName>
</protein>
<sequence>MDFSPGTVDEETGRRLARANAEALRDELTEALRTRLAAAGWQGRITLEEDPEWFPDDGRPGYHGYRLNTPAWDEAGGAGIEIPGVPLEVLRAEPESEEGPIWVDEEPKAWDGAITHLTEEAARWEMYQINIRAFLADVVAAGGPPDVAGADLRVDVDAAGGNCEYYWVPVHGRRIRVGMHSEVDGRESGQEVCVAWGDWMSWADAVRDFVRRAERIAAHPDVVARPDWNGEF</sequence>
<organism evidence="1 2">
    <name type="scientific">Thermomonospora cellulosilytica</name>
    <dbReference type="NCBI Taxonomy" id="1411118"/>
    <lineage>
        <taxon>Bacteria</taxon>
        <taxon>Bacillati</taxon>
        <taxon>Actinomycetota</taxon>
        <taxon>Actinomycetes</taxon>
        <taxon>Streptosporangiales</taxon>
        <taxon>Thermomonosporaceae</taxon>
        <taxon>Thermomonospora</taxon>
    </lineage>
</organism>
<dbReference type="RefSeq" id="WP_182703574.1">
    <property type="nucleotide sequence ID" value="NZ_JACJII010000001.1"/>
</dbReference>
<proteinExistence type="predicted"/>
<accession>A0A7W3MSM2</accession>
<reference evidence="1 2" key="1">
    <citation type="submission" date="2020-08" db="EMBL/GenBank/DDBJ databases">
        <title>Sequencing the genomes of 1000 actinobacteria strains.</title>
        <authorList>
            <person name="Klenk H.-P."/>
        </authorList>
    </citation>
    <scope>NUCLEOTIDE SEQUENCE [LARGE SCALE GENOMIC DNA]</scope>
    <source>
        <strain evidence="1 2">DSM 45823</strain>
    </source>
</reference>
<name>A0A7W3MSM2_9ACTN</name>
<evidence type="ECO:0000313" key="2">
    <source>
        <dbReference type="Proteomes" id="UP000539313"/>
    </source>
</evidence>
<gene>
    <name evidence="1" type="ORF">HNR21_000029</name>
</gene>
<dbReference type="AlphaFoldDB" id="A0A7W3MSM2"/>
<dbReference type="Proteomes" id="UP000539313">
    <property type="component" value="Unassembled WGS sequence"/>
</dbReference>
<keyword evidence="2" id="KW-1185">Reference proteome</keyword>
<dbReference type="EMBL" id="JACJII010000001">
    <property type="protein sequence ID" value="MBA9001147.1"/>
    <property type="molecule type" value="Genomic_DNA"/>
</dbReference>
<evidence type="ECO:0000313" key="1">
    <source>
        <dbReference type="EMBL" id="MBA9001147.1"/>
    </source>
</evidence>